<protein>
    <submittedName>
        <fullName evidence="1">Uncharacterized protein</fullName>
    </submittedName>
</protein>
<evidence type="ECO:0000313" key="2">
    <source>
        <dbReference type="Proteomes" id="UP001152049"/>
    </source>
</evidence>
<sequence>MEGKSDYNYEKDIGEVTGVPPWYRDVYRENRKLIGLSQEQQEVIATNRDADALTYGLLRFPNLRRVVVSPAAHGMPGRPFYATPSIRSLPRRLLYPIPRGWPITKCHDNYPEAEAWDGPEKDKWRGYCLVSRIIAQHLRENPGSKLADLVTDTNQLRTGISCRIFDEAENSERRDLITILSQPGFSRLDLSLYCANQHEVNWSSFRSGHLRNTLARATSIKRISLFTNIAVPGELDDPDEDGEEHFIPLRNVFPVDDWHQLRHFGLCRFIVKKDNVVEFLGALPPTLGSVELSFLIFLPDQGDYHALMQNMREKLDWCERRPEDQPKIRVRVDVDYERILGAVLMDISREVANFMYHDGENPFDEDEGWGWFTEIPPGVGMLLDAFDSESESEMRR</sequence>
<dbReference type="Proteomes" id="UP001152049">
    <property type="component" value="Unassembled WGS sequence"/>
</dbReference>
<organism evidence="1 2">
    <name type="scientific">Fusarium torreyae</name>
    <dbReference type="NCBI Taxonomy" id="1237075"/>
    <lineage>
        <taxon>Eukaryota</taxon>
        <taxon>Fungi</taxon>
        <taxon>Dikarya</taxon>
        <taxon>Ascomycota</taxon>
        <taxon>Pezizomycotina</taxon>
        <taxon>Sordariomycetes</taxon>
        <taxon>Hypocreomycetidae</taxon>
        <taxon>Hypocreales</taxon>
        <taxon>Nectriaceae</taxon>
        <taxon>Fusarium</taxon>
    </lineage>
</organism>
<gene>
    <name evidence="1" type="ORF">NW762_014472</name>
</gene>
<proteinExistence type="predicted"/>
<evidence type="ECO:0000313" key="1">
    <source>
        <dbReference type="EMBL" id="KAJ4244346.1"/>
    </source>
</evidence>
<comment type="caution">
    <text evidence="1">The sequence shown here is derived from an EMBL/GenBank/DDBJ whole genome shotgun (WGS) entry which is preliminary data.</text>
</comment>
<keyword evidence="2" id="KW-1185">Reference proteome</keyword>
<dbReference type="AlphaFoldDB" id="A0A9W8V6N5"/>
<dbReference type="OrthoDB" id="5422579at2759"/>
<reference evidence="1" key="1">
    <citation type="submission" date="2022-09" db="EMBL/GenBank/DDBJ databases">
        <title>Fusarium specimens isolated from Avocado Roots.</title>
        <authorList>
            <person name="Stajich J."/>
            <person name="Roper C."/>
            <person name="Heimlech-Rivalta G."/>
        </authorList>
    </citation>
    <scope>NUCLEOTIDE SEQUENCE</scope>
    <source>
        <strain evidence="1">CF00136</strain>
    </source>
</reference>
<dbReference type="EMBL" id="JAOQAZ010000051">
    <property type="protein sequence ID" value="KAJ4244346.1"/>
    <property type="molecule type" value="Genomic_DNA"/>
</dbReference>
<accession>A0A9W8V6N5</accession>
<name>A0A9W8V6N5_9HYPO</name>